<organism evidence="2 3">
    <name type="scientific">Apiospora arundinis</name>
    <dbReference type="NCBI Taxonomy" id="335852"/>
    <lineage>
        <taxon>Eukaryota</taxon>
        <taxon>Fungi</taxon>
        <taxon>Dikarya</taxon>
        <taxon>Ascomycota</taxon>
        <taxon>Pezizomycotina</taxon>
        <taxon>Sordariomycetes</taxon>
        <taxon>Xylariomycetidae</taxon>
        <taxon>Amphisphaeriales</taxon>
        <taxon>Apiosporaceae</taxon>
        <taxon>Apiospora</taxon>
    </lineage>
</organism>
<comment type="caution">
    <text evidence="2">The sequence shown here is derived from an EMBL/GenBank/DDBJ whole genome shotgun (WGS) entry which is preliminary data.</text>
</comment>
<gene>
    <name evidence="2" type="ORF">PGQ11_012024</name>
</gene>
<feature type="region of interest" description="Disordered" evidence="1">
    <location>
        <begin position="643"/>
        <end position="741"/>
    </location>
</feature>
<feature type="compositionally biased region" description="Acidic residues" evidence="1">
    <location>
        <begin position="437"/>
        <end position="457"/>
    </location>
</feature>
<name>A0ABR2I267_9PEZI</name>
<feature type="compositionally biased region" description="Acidic residues" evidence="1">
    <location>
        <begin position="660"/>
        <end position="679"/>
    </location>
</feature>
<proteinExistence type="predicted"/>
<evidence type="ECO:0000313" key="3">
    <source>
        <dbReference type="Proteomes" id="UP001390339"/>
    </source>
</evidence>
<feature type="compositionally biased region" description="Acidic residues" evidence="1">
    <location>
        <begin position="699"/>
        <end position="713"/>
    </location>
</feature>
<dbReference type="PANTHER" id="PTHR35711:SF1">
    <property type="entry name" value="ECTODERMAL, ISOFORM F"/>
    <property type="match status" value="1"/>
</dbReference>
<protein>
    <submittedName>
        <fullName evidence="2">Uncharacterized protein</fullName>
    </submittedName>
</protein>
<accession>A0ABR2I267</accession>
<dbReference type="EMBL" id="JAPCWZ010000007">
    <property type="protein sequence ID" value="KAK8856112.1"/>
    <property type="molecule type" value="Genomic_DNA"/>
</dbReference>
<feature type="region of interest" description="Disordered" evidence="1">
    <location>
        <begin position="819"/>
        <end position="848"/>
    </location>
</feature>
<dbReference type="Proteomes" id="UP001390339">
    <property type="component" value="Unassembled WGS sequence"/>
</dbReference>
<evidence type="ECO:0000313" key="2">
    <source>
        <dbReference type="EMBL" id="KAK8856112.1"/>
    </source>
</evidence>
<dbReference type="PANTHER" id="PTHR35711">
    <property type="entry name" value="EXPRESSED PROTEIN"/>
    <property type="match status" value="1"/>
</dbReference>
<reference evidence="2 3" key="1">
    <citation type="journal article" date="2024" name="IMA Fungus">
        <title>Apiospora arundinis, a panoply of carbohydrate-active enzymes and secondary metabolites.</title>
        <authorList>
            <person name="Sorensen T."/>
            <person name="Petersen C."/>
            <person name="Muurmann A.T."/>
            <person name="Christiansen J.V."/>
            <person name="Brundto M.L."/>
            <person name="Overgaard C.K."/>
            <person name="Boysen A.T."/>
            <person name="Wollenberg R.D."/>
            <person name="Larsen T.O."/>
            <person name="Sorensen J.L."/>
            <person name="Nielsen K.L."/>
            <person name="Sondergaard T.E."/>
        </authorList>
    </citation>
    <scope>NUCLEOTIDE SEQUENCE [LARGE SCALE GENOMIC DNA]</scope>
    <source>
        <strain evidence="2 3">AAU 773</strain>
    </source>
</reference>
<sequence>MSRYEFLSSRPAIIRNSTPAMAPVSREVLETISGAPPAAPVGHNMVANPPYLIELPDGRYIAPPPGLPMPKSMVASQVGRPGRLDIFVPGPPPHVIRPSTLHELKLIDEEARSWIRRNTHSPVCDEEFEAITDSWLRYLDGLYEYQESYPVMGKPHHRAIPHWRDIIKPLHEIVRRNASEGITALDMREIFPEHMLGADGLSPLDQARLAIINLSEARFGDFLAGLADWVHLHELSSPSFWINDQMIRWLTGPVGGLRCLFGNCDMRFLGAIDYLNECGGEGQFLVSNIRISSDGEPRQQGALELARKQSDHIDEPFEWYDEFEDKEGVSCPDDDDDLDPASVNVGEDLGDEIQSVHDEEDGGYLADEEDFDGALNLEDYPHKVEEPDELDGLKHPEDFRRCIYDLLKDIGRDLDTMIDAVPMPSDAEPESKKREDPEESDEPLGSEGPDELDELEHPEDLRRSLYELLEDMSRDLDTMIDAVPEPEHIDLEFAHNWYRQSPQSVVDVPEPEETPELRDVDLALAHSWHSQQSVVDDIDDDDDNVKEPEWVHDQDVERKDVHGHGTAYLDFVAHFTEEDWTADDDFFKESEWLHDQDAERWIMHNYDATYLDRVDQDTEEDWTDDDKFYPNYNQSSAFGQAITNNNYHSGGDGNFHDDGEVLGEGEQDWSDNDNDDDNNGELSDTGNVIHTPLKSESKESEDDDSSDDDDDSSDGPGSEGEGEQAEGQPDGPWLPIREPLNPDHSLYGFRSRWEDFEPPASPISRNESLLPPIQRPVVSVPAPASVSASERPTPALPRLSQQELALIHHRRFNRMLSNLNSRSSSSSQAPRLHLPPPPPPQQQQQVQPLVHRGQPLFAIGDQFQIANVLEANSEERLNWLRRWHGDANDLRYRPLYRAMVAGMARRNLRETQEEEDEEEDST</sequence>
<feature type="region of interest" description="Disordered" evidence="1">
    <location>
        <begin position="420"/>
        <end position="458"/>
    </location>
</feature>
<keyword evidence="3" id="KW-1185">Reference proteome</keyword>
<evidence type="ECO:0000256" key="1">
    <source>
        <dbReference type="SAM" id="MobiDB-lite"/>
    </source>
</evidence>